<reference evidence="4" key="1">
    <citation type="journal article" date="2019" name="Int. J. Syst. Evol. Microbiol.">
        <title>The Global Catalogue of Microorganisms (GCM) 10K type strain sequencing project: providing services to taxonomists for standard genome sequencing and annotation.</title>
        <authorList>
            <consortium name="The Broad Institute Genomics Platform"/>
            <consortium name="The Broad Institute Genome Sequencing Center for Infectious Disease"/>
            <person name="Wu L."/>
            <person name="Ma J."/>
        </authorList>
    </citation>
    <scope>NUCLEOTIDE SEQUENCE [LARGE SCALE GENOMIC DNA]</scope>
    <source>
        <strain evidence="4">JCM 17687</strain>
    </source>
</reference>
<evidence type="ECO:0000313" key="3">
    <source>
        <dbReference type="EMBL" id="GAA5022715.1"/>
    </source>
</evidence>
<name>A0ABP9J6Z6_9MICO</name>
<feature type="compositionally biased region" description="Acidic residues" evidence="1">
    <location>
        <begin position="524"/>
        <end position="537"/>
    </location>
</feature>
<dbReference type="PANTHER" id="PTHR11117:SF24">
    <property type="entry name" value="PROTEIN FDRA"/>
    <property type="match status" value="1"/>
</dbReference>
<dbReference type="InterPro" id="IPR036291">
    <property type="entry name" value="NAD(P)-bd_dom_sf"/>
</dbReference>
<keyword evidence="4" id="KW-1185">Reference proteome</keyword>
<organism evidence="3 4">
    <name type="scientific">Terrabacter aeriphilus</name>
    <dbReference type="NCBI Taxonomy" id="515662"/>
    <lineage>
        <taxon>Bacteria</taxon>
        <taxon>Bacillati</taxon>
        <taxon>Actinomycetota</taxon>
        <taxon>Actinomycetes</taxon>
        <taxon>Micrococcales</taxon>
        <taxon>Intrasporangiaceae</taxon>
        <taxon>Terrabacter</taxon>
    </lineage>
</organism>
<dbReference type="Gene3D" id="3.90.1710.10">
    <property type="entry name" value="Enterococcus faecalis V583 domain"/>
    <property type="match status" value="1"/>
</dbReference>
<dbReference type="PANTHER" id="PTHR11117">
    <property type="entry name" value="SUCCINYL-COA LIGASE SUBUNIT ALPHA"/>
    <property type="match status" value="1"/>
</dbReference>
<proteinExistence type="predicted"/>
<evidence type="ECO:0000313" key="4">
    <source>
        <dbReference type="Proteomes" id="UP001500427"/>
    </source>
</evidence>
<feature type="domain" description="ATP-citrate synthase/succinyl-CoA ligase C-terminal" evidence="2">
    <location>
        <begin position="334"/>
        <end position="494"/>
    </location>
</feature>
<comment type="caution">
    <text evidence="3">The sequence shown here is derived from an EMBL/GenBank/DDBJ whole genome shotgun (WGS) entry which is preliminary data.</text>
</comment>
<dbReference type="Gene3D" id="3.40.50.720">
    <property type="entry name" value="NAD(P)-binding Rossmann-like Domain"/>
    <property type="match status" value="1"/>
</dbReference>
<evidence type="ECO:0000256" key="1">
    <source>
        <dbReference type="SAM" id="MobiDB-lite"/>
    </source>
</evidence>
<dbReference type="RefSeq" id="WP_345506665.1">
    <property type="nucleotide sequence ID" value="NZ_BAABIW010000009.1"/>
</dbReference>
<dbReference type="Gene3D" id="1.10.10.660">
    <property type="entry name" value="conserved protein of unknown function from Enterococcus faecalis V583"/>
    <property type="match status" value="1"/>
</dbReference>
<dbReference type="Pfam" id="PF06545">
    <property type="entry name" value="AllG"/>
    <property type="match status" value="1"/>
</dbReference>
<feature type="region of interest" description="Disordered" evidence="1">
    <location>
        <begin position="502"/>
        <end position="545"/>
    </location>
</feature>
<dbReference type="Proteomes" id="UP001500427">
    <property type="component" value="Unassembled WGS sequence"/>
</dbReference>
<dbReference type="InterPro" id="IPR005811">
    <property type="entry name" value="SUCC_ACL_C"/>
</dbReference>
<dbReference type="SUPFAM" id="SSF52210">
    <property type="entry name" value="Succinyl-CoA synthetase domains"/>
    <property type="match status" value="1"/>
</dbReference>
<protein>
    <recommendedName>
        <fullName evidence="2">ATP-citrate synthase/succinyl-CoA ligase C-terminal domain-containing protein</fullName>
    </recommendedName>
</protein>
<dbReference type="InterPro" id="IPR024033">
    <property type="entry name" value="OXTCase_su_AllG_h-dom"/>
</dbReference>
<dbReference type="InterPro" id="IPR009499">
    <property type="entry name" value="AllG-like"/>
</dbReference>
<sequence>MADHVELRTGAYFDSVTLMQVSRTVAAAPGVEAAQVAMATELNLEVIRGMGFEVPESAPNDLVVAIRGDESGIAAGTAALEAALTQKHSAASGSGGFGDAPAARTLGGALRLSGAELGLVSVPGEHAVAEALDAVRAGVSVMVFSDNVPVEDEVRLKEAAAAADVLVMGPDCGTAVVGGVALGFANVVRAGSVGLVAASGTGAQQVMCLLDAAGVGISHCLGVGGRDLSSAVAARSTKQALAALAADPDTTSIVVVSKPPAPEVLADLEAYAAGLGKPVHWATLGAGRPDLTSAVEVALAATGHEVPQAWPSWGSTGAATSNTSGAQGSSLRGLFCGGTLADEAMLVAGEVLGDIRSNIPLRPELALGADLRDAGHVVLDFGDDAMTVGRAHPMIDPSLRLERIAAEAADPTCGVLLLDLVLGHGAHADPAPELAEAVRAARATAAADGRRLDVVVSLTGSEGDPQGLEKSAGLLVDAGAAVLLSNAAATREALRLLGHEAGAPSTDGAAASSTQGAPAKGETEGEPAGEAAGEDAGEAGGEPLHGLLSHDLSVAAAGVSLFSDALRAQAVSVTEAAWQPPMPGTAGDLSRVLADSRRDAANAEALRRMTAAGADLVDVRPAHEVLGLERGTFLHAGPPITFDRASGPLRGALIGAMLFEGLAETAEEAEAKLEKGDGITLEPCHHRDAVGPMAGVTSPSMWVYELRDEVHDNTSWCSLNEGLGKVLRYGAYGPEVIERLTWMNTVLGPILQQAVRARVEQQGPIDVKAIIAQMLQMGDEGHNRNRAGSLMLLRELLPTMITADASSTDIAEAVRFSGANEHFFLNLGMPACKLSTLAAHGIPGSSVVTTMARNGTDFGIRVSGTGDQWFTGPANTPEGLFLGSYGPDDANPDIGDSAITETAGIGGFAMAAAPAIVKFVGGDVPFALRATQTMYEIAVGEHTAYQVPILEFRGTPTGIDVAAVARTGILPQINTGMAGRVAGTGQVGAGLVTPPEQCFTQALTALAEAAAR</sequence>
<evidence type="ECO:0000259" key="2">
    <source>
        <dbReference type="Pfam" id="PF00549"/>
    </source>
</evidence>
<dbReference type="SUPFAM" id="SSF51735">
    <property type="entry name" value="NAD(P)-binding Rossmann-fold domains"/>
    <property type="match status" value="1"/>
</dbReference>
<dbReference type="Pfam" id="PF00549">
    <property type="entry name" value="Ligase_CoA"/>
    <property type="match status" value="1"/>
</dbReference>
<dbReference type="Gene3D" id="3.90.1700.10">
    <property type="entry name" value="v583 domain like"/>
    <property type="match status" value="1"/>
</dbReference>
<dbReference type="Gene3D" id="3.40.50.261">
    <property type="entry name" value="Succinyl-CoA synthetase domains"/>
    <property type="match status" value="2"/>
</dbReference>
<gene>
    <name evidence="3" type="ORF">GCM10023258_13280</name>
</gene>
<dbReference type="EMBL" id="BAABIW010000009">
    <property type="protein sequence ID" value="GAA5022715.1"/>
    <property type="molecule type" value="Genomic_DNA"/>
</dbReference>
<accession>A0ABP9J6Z6</accession>
<dbReference type="InterPro" id="IPR016102">
    <property type="entry name" value="Succinyl-CoA_synth-like"/>
</dbReference>